<dbReference type="PANTHER" id="PTHR30349:SF41">
    <property type="entry name" value="INTEGRASE_RECOMBINASE PROTEIN MJ0367-RELATED"/>
    <property type="match status" value="1"/>
</dbReference>
<evidence type="ECO:0000256" key="4">
    <source>
        <dbReference type="ARBA" id="ARBA00023172"/>
    </source>
</evidence>
<evidence type="ECO:0000313" key="7">
    <source>
        <dbReference type="Proteomes" id="UP000281474"/>
    </source>
</evidence>
<evidence type="ECO:0000256" key="1">
    <source>
        <dbReference type="ARBA" id="ARBA00008857"/>
    </source>
</evidence>
<dbReference type="GO" id="GO:0006310">
    <property type="term" value="P:DNA recombination"/>
    <property type="evidence" value="ECO:0007669"/>
    <property type="project" value="UniProtKB-KW"/>
</dbReference>
<accession>A0A3L8PTM4</accession>
<sequence length="427" mass="49181">MAKQLERHTISDDLYIFQQDNSSRWYARLQVGGKWRCKATKEKDKDKAIIKATRLLVEYQIRSESGSLITSKKFAIIAEQAIAKMQKQLEDGLGKKSFVDYIQALNKYHIPFFGQIYITTIDASKLREFDEWRTIKSKKVPAKSTIQNHNAAMQMVYKEAVENKWLLPSQVPVLSNNGTSSQRRAAFSPDEFERVYEAIREMEGESRTSKSRQILELLGDYICFAVCTGMRPGSELDNLTWGDIHIEAKGYQAYFCITVRQGKTTQHTGVREVVCKDGIKHTLQDLTKRFPTRYKDEKLFRLADGTTTKELGKAFDRALIKTGLKESRQGTRSLYSLRHSYITWELLAKTAPIDVIAKQCGTSVEMIEKHYSHVTPRMFGKELSGVDISNVHSEAHSSSNEISELRKIMWENLFEKWERNYREKGCI</sequence>
<organism evidence="6 7">
    <name type="scientific">Parashewanella curva</name>
    <dbReference type="NCBI Taxonomy" id="2338552"/>
    <lineage>
        <taxon>Bacteria</taxon>
        <taxon>Pseudomonadati</taxon>
        <taxon>Pseudomonadota</taxon>
        <taxon>Gammaproteobacteria</taxon>
        <taxon>Alteromonadales</taxon>
        <taxon>Shewanellaceae</taxon>
        <taxon>Parashewanella</taxon>
    </lineage>
</organism>
<dbReference type="EMBL" id="QZEI01000151">
    <property type="protein sequence ID" value="RLV57758.1"/>
    <property type="molecule type" value="Genomic_DNA"/>
</dbReference>
<dbReference type="InterPro" id="IPR013762">
    <property type="entry name" value="Integrase-like_cat_sf"/>
</dbReference>
<dbReference type="InterPro" id="IPR002104">
    <property type="entry name" value="Integrase_catalytic"/>
</dbReference>
<name>A0A3L8PTM4_9GAMM</name>
<comment type="caution">
    <text evidence="6">The sequence shown here is derived from an EMBL/GenBank/DDBJ whole genome shotgun (WGS) entry which is preliminary data.</text>
</comment>
<dbReference type="InterPro" id="IPR010998">
    <property type="entry name" value="Integrase_recombinase_N"/>
</dbReference>
<reference evidence="6 7" key="1">
    <citation type="submission" date="2018-09" db="EMBL/GenBank/DDBJ databases">
        <title>Phylogeny of the Shewanellaceae, and recommendation for two new genera, Pseudoshewanella and Parashewanella.</title>
        <authorList>
            <person name="Wang G."/>
        </authorList>
    </citation>
    <scope>NUCLEOTIDE SEQUENCE [LARGE SCALE GENOMIC DNA]</scope>
    <source>
        <strain evidence="6 7">C51</strain>
    </source>
</reference>
<gene>
    <name evidence="6" type="ORF">D5018_20865</name>
</gene>
<evidence type="ECO:0000259" key="5">
    <source>
        <dbReference type="PROSITE" id="PS51898"/>
    </source>
</evidence>
<evidence type="ECO:0000256" key="3">
    <source>
        <dbReference type="ARBA" id="ARBA00023125"/>
    </source>
</evidence>
<keyword evidence="2" id="KW-0229">DNA integration</keyword>
<dbReference type="OrthoDB" id="102994at2"/>
<dbReference type="Gene3D" id="1.10.150.130">
    <property type="match status" value="1"/>
</dbReference>
<evidence type="ECO:0000256" key="2">
    <source>
        <dbReference type="ARBA" id="ARBA00022908"/>
    </source>
</evidence>
<proteinExistence type="inferred from homology"/>
<keyword evidence="7" id="KW-1185">Reference proteome</keyword>
<dbReference type="PROSITE" id="PS51898">
    <property type="entry name" value="TYR_RECOMBINASE"/>
    <property type="match status" value="1"/>
</dbReference>
<dbReference type="GO" id="GO:0003677">
    <property type="term" value="F:DNA binding"/>
    <property type="evidence" value="ECO:0007669"/>
    <property type="project" value="UniProtKB-KW"/>
</dbReference>
<dbReference type="Gene3D" id="1.10.443.10">
    <property type="entry name" value="Intergrase catalytic core"/>
    <property type="match status" value="1"/>
</dbReference>
<dbReference type="InterPro" id="IPR050090">
    <property type="entry name" value="Tyrosine_recombinase_XerCD"/>
</dbReference>
<dbReference type="AlphaFoldDB" id="A0A3L8PTM4"/>
<dbReference type="PANTHER" id="PTHR30349">
    <property type="entry name" value="PHAGE INTEGRASE-RELATED"/>
    <property type="match status" value="1"/>
</dbReference>
<evidence type="ECO:0000313" key="6">
    <source>
        <dbReference type="EMBL" id="RLV57758.1"/>
    </source>
</evidence>
<dbReference type="SUPFAM" id="SSF56349">
    <property type="entry name" value="DNA breaking-rejoining enzymes"/>
    <property type="match status" value="1"/>
</dbReference>
<comment type="similarity">
    <text evidence="1">Belongs to the 'phage' integrase family.</text>
</comment>
<dbReference type="Proteomes" id="UP000281474">
    <property type="component" value="Unassembled WGS sequence"/>
</dbReference>
<dbReference type="GO" id="GO:0015074">
    <property type="term" value="P:DNA integration"/>
    <property type="evidence" value="ECO:0007669"/>
    <property type="project" value="UniProtKB-KW"/>
</dbReference>
<dbReference type="RefSeq" id="WP_121840901.1">
    <property type="nucleotide sequence ID" value="NZ_ML014900.1"/>
</dbReference>
<keyword evidence="3" id="KW-0238">DNA-binding</keyword>
<protein>
    <submittedName>
        <fullName evidence="6">Site-specific integrase</fullName>
    </submittedName>
</protein>
<keyword evidence="4" id="KW-0233">DNA recombination</keyword>
<dbReference type="InterPro" id="IPR011010">
    <property type="entry name" value="DNA_brk_join_enz"/>
</dbReference>
<feature type="domain" description="Tyr recombinase" evidence="5">
    <location>
        <begin position="182"/>
        <end position="384"/>
    </location>
</feature>